<evidence type="ECO:0000313" key="3">
    <source>
        <dbReference type="EMBL" id="GAA3700283.1"/>
    </source>
</evidence>
<dbReference type="Pfam" id="PF13460">
    <property type="entry name" value="NAD_binding_10"/>
    <property type="match status" value="1"/>
</dbReference>
<dbReference type="Proteomes" id="UP001500051">
    <property type="component" value="Unassembled WGS sequence"/>
</dbReference>
<dbReference type="PANTHER" id="PTHR12126:SF11">
    <property type="entry name" value="NADH DEHYDROGENASE [UBIQUINONE] 1 ALPHA SUBCOMPLEX SUBUNIT 9, MITOCHONDRIAL"/>
    <property type="match status" value="1"/>
</dbReference>
<reference evidence="4" key="1">
    <citation type="journal article" date="2019" name="Int. J. Syst. Evol. Microbiol.">
        <title>The Global Catalogue of Microorganisms (GCM) 10K type strain sequencing project: providing services to taxonomists for standard genome sequencing and annotation.</title>
        <authorList>
            <consortium name="The Broad Institute Genomics Platform"/>
            <consortium name="The Broad Institute Genome Sequencing Center for Infectious Disease"/>
            <person name="Wu L."/>
            <person name="Ma J."/>
        </authorList>
    </citation>
    <scope>NUCLEOTIDE SEQUENCE [LARGE SCALE GENOMIC DNA]</scope>
    <source>
        <strain evidence="4">JCM 16548</strain>
    </source>
</reference>
<evidence type="ECO:0000256" key="1">
    <source>
        <dbReference type="SAM" id="MobiDB-lite"/>
    </source>
</evidence>
<feature type="region of interest" description="Disordered" evidence="1">
    <location>
        <begin position="296"/>
        <end position="315"/>
    </location>
</feature>
<keyword evidence="4" id="KW-1185">Reference proteome</keyword>
<sequence>MTRVLVTGASGFVGSHLSQALVEAGHEVLAMTRHPDDYAGPGRAVYGDVSEPDSLREALQGAEAAYYLVHGLENDDFVQRDADAARAFSAAAAEAGLERIIYLGGLGSEDDDLSDHLKSRREVEELLAGDGVPVTVLRAAIVIGDQGISWEMTRQLVQHLPAMVGPRWVMTKTQPIALDDVVRYLVGVLEPVEARGRTFDVGGPDVLTYAQMMQLVARNHFGRPLPILIIPLLTPRLSSHWLSFVTDVNTATARNLVDSMSNEVVVSDHSIREIVPGEPLTYDEAVGRALAARKTRLEQEARQAQEDTESRGARR</sequence>
<gene>
    <name evidence="3" type="ORF">GCM10022204_16260</name>
</gene>
<dbReference type="EMBL" id="BAAAYX010000004">
    <property type="protein sequence ID" value="GAA3700283.1"/>
    <property type="molecule type" value="Genomic_DNA"/>
</dbReference>
<evidence type="ECO:0000313" key="4">
    <source>
        <dbReference type="Proteomes" id="UP001500051"/>
    </source>
</evidence>
<evidence type="ECO:0000259" key="2">
    <source>
        <dbReference type="Pfam" id="PF13460"/>
    </source>
</evidence>
<dbReference type="RefSeq" id="WP_344811822.1">
    <property type="nucleotide sequence ID" value="NZ_BAAAYX010000004.1"/>
</dbReference>
<proteinExistence type="predicted"/>
<dbReference type="PANTHER" id="PTHR12126">
    <property type="entry name" value="NADH-UBIQUINONE OXIDOREDUCTASE 39 KDA SUBUNIT-RELATED"/>
    <property type="match status" value="1"/>
</dbReference>
<protein>
    <submittedName>
        <fullName evidence="3">NAD(P)H-binding protein</fullName>
    </submittedName>
</protein>
<accession>A0ABP7D792</accession>
<dbReference type="Gene3D" id="3.40.50.720">
    <property type="entry name" value="NAD(P)-binding Rossmann-like Domain"/>
    <property type="match status" value="1"/>
</dbReference>
<name>A0ABP7D792_9ACTN</name>
<dbReference type="InterPro" id="IPR051207">
    <property type="entry name" value="ComplexI_NDUFA9_subunit"/>
</dbReference>
<organism evidence="3 4">
    <name type="scientific">Microlunatus aurantiacus</name>
    <dbReference type="NCBI Taxonomy" id="446786"/>
    <lineage>
        <taxon>Bacteria</taxon>
        <taxon>Bacillati</taxon>
        <taxon>Actinomycetota</taxon>
        <taxon>Actinomycetes</taxon>
        <taxon>Propionibacteriales</taxon>
        <taxon>Propionibacteriaceae</taxon>
        <taxon>Microlunatus</taxon>
    </lineage>
</organism>
<dbReference type="SUPFAM" id="SSF51735">
    <property type="entry name" value="NAD(P)-binding Rossmann-fold domains"/>
    <property type="match status" value="1"/>
</dbReference>
<comment type="caution">
    <text evidence="3">The sequence shown here is derived from an EMBL/GenBank/DDBJ whole genome shotgun (WGS) entry which is preliminary data.</text>
</comment>
<feature type="domain" description="NAD(P)-binding" evidence="2">
    <location>
        <begin position="8"/>
        <end position="151"/>
    </location>
</feature>
<dbReference type="InterPro" id="IPR036291">
    <property type="entry name" value="NAD(P)-bd_dom_sf"/>
</dbReference>
<dbReference type="InterPro" id="IPR016040">
    <property type="entry name" value="NAD(P)-bd_dom"/>
</dbReference>